<dbReference type="Proteomes" id="UP000250235">
    <property type="component" value="Unassembled WGS sequence"/>
</dbReference>
<organism evidence="1 2">
    <name type="scientific">Dorcoceras hygrometricum</name>
    <dbReference type="NCBI Taxonomy" id="472368"/>
    <lineage>
        <taxon>Eukaryota</taxon>
        <taxon>Viridiplantae</taxon>
        <taxon>Streptophyta</taxon>
        <taxon>Embryophyta</taxon>
        <taxon>Tracheophyta</taxon>
        <taxon>Spermatophyta</taxon>
        <taxon>Magnoliopsida</taxon>
        <taxon>eudicotyledons</taxon>
        <taxon>Gunneridae</taxon>
        <taxon>Pentapetalae</taxon>
        <taxon>asterids</taxon>
        <taxon>lamiids</taxon>
        <taxon>Lamiales</taxon>
        <taxon>Gesneriaceae</taxon>
        <taxon>Didymocarpoideae</taxon>
        <taxon>Trichosporeae</taxon>
        <taxon>Loxocarpinae</taxon>
        <taxon>Dorcoceras</taxon>
    </lineage>
</organism>
<reference evidence="1 2" key="1">
    <citation type="journal article" date="2015" name="Proc. Natl. Acad. Sci. U.S.A.">
        <title>The resurrection genome of Boea hygrometrica: A blueprint for survival of dehydration.</title>
        <authorList>
            <person name="Xiao L."/>
            <person name="Yang G."/>
            <person name="Zhang L."/>
            <person name="Yang X."/>
            <person name="Zhao S."/>
            <person name="Ji Z."/>
            <person name="Zhou Q."/>
            <person name="Hu M."/>
            <person name="Wang Y."/>
            <person name="Chen M."/>
            <person name="Xu Y."/>
            <person name="Jin H."/>
            <person name="Xiao X."/>
            <person name="Hu G."/>
            <person name="Bao F."/>
            <person name="Hu Y."/>
            <person name="Wan P."/>
            <person name="Li L."/>
            <person name="Deng X."/>
            <person name="Kuang T."/>
            <person name="Xiang C."/>
            <person name="Zhu J.K."/>
            <person name="Oliver M.J."/>
            <person name="He Y."/>
        </authorList>
    </citation>
    <scope>NUCLEOTIDE SEQUENCE [LARGE SCALE GENOMIC DNA]</scope>
    <source>
        <strain evidence="2">cv. XS01</strain>
    </source>
</reference>
<protein>
    <submittedName>
        <fullName evidence="1">Alpha,alpha-trehalose-phosphate synthase</fullName>
    </submittedName>
</protein>
<sequence length="115" mass="12699">MLVARCASTRDVSSARKLLRTSPDDVAPLAGSVARPGRPLPMLLRHDAARWAMLAGRCRPLRRAASRDGARTAAASFSWWRRRRRRPPLRCRSGDVVTAGLILSRVWFGQVPGSP</sequence>
<dbReference type="EMBL" id="KV077378">
    <property type="protein sequence ID" value="KZU41196.1"/>
    <property type="molecule type" value="Genomic_DNA"/>
</dbReference>
<evidence type="ECO:0000313" key="1">
    <source>
        <dbReference type="EMBL" id="KZU41196.1"/>
    </source>
</evidence>
<keyword evidence="2" id="KW-1185">Reference proteome</keyword>
<gene>
    <name evidence="1" type="ORF">F511_45980</name>
</gene>
<proteinExistence type="predicted"/>
<evidence type="ECO:0000313" key="2">
    <source>
        <dbReference type="Proteomes" id="UP000250235"/>
    </source>
</evidence>
<dbReference type="AlphaFoldDB" id="A0A2Z6ZUM9"/>
<accession>A0A2Z6ZUM9</accession>
<name>A0A2Z6ZUM9_9LAMI</name>